<dbReference type="EMBL" id="MU006715">
    <property type="protein sequence ID" value="KAF2627803.1"/>
    <property type="molecule type" value="Genomic_DNA"/>
</dbReference>
<accession>A0ACB6S336</accession>
<sequence>MAQQPPEFTTTYEYSPLEPRHIRLLECARCDAFEDDTPGFTYRIVHVEVPENDPAPAFEAISYTWGDPLKTSVLPIHGTAGHIALTANLTRGLPHISQQSATRRLWIDQLCINQADNAEKSAQVGLMSEIYSKARRIIVWLGPEDDSSRACMEWCNALNGLLTVVPNAERMQVDKKNYHDAYRFLAIKESFMNGSWGPRFTTAITDFWSRMYFTRGWVVQEYLLARELIILTGNIWFSVQDLEDMFCVPPNTENSGSYRQLIQLKRWKYNGEEPLGFFRKMSTCAQEFTTKVPADRLYSMTGLLEDIKFVPNYDETTKQNFTRFAATVAQKFGSLDFVGLCAATVDLKIPDTLEEFKHFPSWVPSWSEYPLFTPYRLVVGGTNTAMNDILWNAAAGRKHIQEQPLIYTTLYQLHVRGKIVDWIDVISSRTMIGKERDHFNTDATYLDGLIETLKEDLSCCSAWEPVDLVHFLNGATHNGREIESYNSAQKILKPETRNTTIQPVNEHGANDRLALILMIGRGRRMATTENGKLALVPFIESRAKSETRHGSPIVILHGCSVPLVLECVDKTRNEYRVIGEAYVEKYMLGGAVTWDETEADEFILV</sequence>
<evidence type="ECO:0000313" key="2">
    <source>
        <dbReference type="Proteomes" id="UP000799754"/>
    </source>
</evidence>
<name>A0ACB6S336_9PLEO</name>
<keyword evidence="2" id="KW-1185">Reference proteome</keyword>
<comment type="caution">
    <text evidence="1">The sequence shown here is derived from an EMBL/GenBank/DDBJ whole genome shotgun (WGS) entry which is preliminary data.</text>
</comment>
<protein>
    <submittedName>
        <fullName evidence="1">Heterokaryon incompatibility protein</fullName>
    </submittedName>
</protein>
<organism evidence="1 2">
    <name type="scientific">Macroventuria anomochaeta</name>
    <dbReference type="NCBI Taxonomy" id="301207"/>
    <lineage>
        <taxon>Eukaryota</taxon>
        <taxon>Fungi</taxon>
        <taxon>Dikarya</taxon>
        <taxon>Ascomycota</taxon>
        <taxon>Pezizomycotina</taxon>
        <taxon>Dothideomycetes</taxon>
        <taxon>Pleosporomycetidae</taxon>
        <taxon>Pleosporales</taxon>
        <taxon>Pleosporineae</taxon>
        <taxon>Didymellaceae</taxon>
        <taxon>Macroventuria</taxon>
    </lineage>
</organism>
<reference evidence="1" key="1">
    <citation type="journal article" date="2020" name="Stud. Mycol.">
        <title>101 Dothideomycetes genomes: a test case for predicting lifestyles and emergence of pathogens.</title>
        <authorList>
            <person name="Haridas S."/>
            <person name="Albert R."/>
            <person name="Binder M."/>
            <person name="Bloem J."/>
            <person name="Labutti K."/>
            <person name="Salamov A."/>
            <person name="Andreopoulos B."/>
            <person name="Baker S."/>
            <person name="Barry K."/>
            <person name="Bills G."/>
            <person name="Bluhm B."/>
            <person name="Cannon C."/>
            <person name="Castanera R."/>
            <person name="Culley D."/>
            <person name="Daum C."/>
            <person name="Ezra D."/>
            <person name="Gonzalez J."/>
            <person name="Henrissat B."/>
            <person name="Kuo A."/>
            <person name="Liang C."/>
            <person name="Lipzen A."/>
            <person name="Lutzoni F."/>
            <person name="Magnuson J."/>
            <person name="Mondo S."/>
            <person name="Nolan M."/>
            <person name="Ohm R."/>
            <person name="Pangilinan J."/>
            <person name="Park H.-J."/>
            <person name="Ramirez L."/>
            <person name="Alfaro M."/>
            <person name="Sun H."/>
            <person name="Tritt A."/>
            <person name="Yoshinaga Y."/>
            <person name="Zwiers L.-H."/>
            <person name="Turgeon B."/>
            <person name="Goodwin S."/>
            <person name="Spatafora J."/>
            <person name="Crous P."/>
            <person name="Grigoriev I."/>
        </authorList>
    </citation>
    <scope>NUCLEOTIDE SEQUENCE</scope>
    <source>
        <strain evidence="1">CBS 525.71</strain>
    </source>
</reference>
<gene>
    <name evidence="1" type="ORF">BU25DRAFT_410459</name>
</gene>
<proteinExistence type="predicted"/>
<dbReference type="Proteomes" id="UP000799754">
    <property type="component" value="Unassembled WGS sequence"/>
</dbReference>
<evidence type="ECO:0000313" key="1">
    <source>
        <dbReference type="EMBL" id="KAF2627803.1"/>
    </source>
</evidence>